<keyword evidence="4" id="KW-1185">Reference proteome</keyword>
<dbReference type="RefSeq" id="WP_303541563.1">
    <property type="nucleotide sequence ID" value="NZ_JAUOTP010000003.1"/>
</dbReference>
<evidence type="ECO:0000313" key="4">
    <source>
        <dbReference type="Proteomes" id="UP001169764"/>
    </source>
</evidence>
<dbReference type="Pfam" id="PF06586">
    <property type="entry name" value="TraK_N"/>
    <property type="match status" value="1"/>
</dbReference>
<dbReference type="Pfam" id="PF23536">
    <property type="entry name" value="TraK_C"/>
    <property type="match status" value="1"/>
</dbReference>
<feature type="domain" description="TraK C-terminal" evidence="2">
    <location>
        <begin position="157"/>
        <end position="262"/>
    </location>
</feature>
<dbReference type="InterPro" id="IPR055397">
    <property type="entry name" value="TraK_C"/>
</dbReference>
<evidence type="ECO:0000259" key="2">
    <source>
        <dbReference type="Pfam" id="PF23536"/>
    </source>
</evidence>
<dbReference type="EMBL" id="JAUOTP010000003">
    <property type="protein sequence ID" value="MDO6414416.1"/>
    <property type="molecule type" value="Genomic_DNA"/>
</dbReference>
<accession>A0ABT8Y7W6</accession>
<dbReference type="InterPro" id="IPR010563">
    <property type="entry name" value="TraK_N"/>
</dbReference>
<sequence length="269" mass="28381">MLSAPLCLLCAGTTLVAYGSSRIFDTFFRPLGLAIVGAGLFLMASPAFADQYKVAADNARVDCTVAKNELTRISLVGDQIAAVTKVSTGGQFNDFSVVNEPIRGDVYVAIPETYAPRSISFFATSKKGYVYKFACSIAAVEAQQVFVTNPQMATAKAAEWENQTPVQDTAVRLIKAMATQGSVDGYEIRQPASAPSKVGDLSVRLIAEYRGASLKGKVLRIENRGAKPVVLHEGDLAPQGTLAVTIGQPDLAPGQATAAYLVGQNGGDQ</sequence>
<gene>
    <name evidence="3" type="ORF">Q4F19_08485</name>
</gene>
<dbReference type="Proteomes" id="UP001169764">
    <property type="component" value="Unassembled WGS sequence"/>
</dbReference>
<feature type="domain" description="TraK N-terminal" evidence="1">
    <location>
        <begin position="55"/>
        <end position="154"/>
    </location>
</feature>
<name>A0ABT8Y7W6_9SPHN</name>
<protein>
    <submittedName>
        <fullName evidence="3">Type-F conjugative transfer system secretin TraK</fullName>
    </submittedName>
</protein>
<evidence type="ECO:0000259" key="1">
    <source>
        <dbReference type="Pfam" id="PF06586"/>
    </source>
</evidence>
<evidence type="ECO:0000313" key="3">
    <source>
        <dbReference type="EMBL" id="MDO6414416.1"/>
    </source>
</evidence>
<comment type="caution">
    <text evidence="3">The sequence shown here is derived from an EMBL/GenBank/DDBJ whole genome shotgun (WGS) entry which is preliminary data.</text>
</comment>
<proteinExistence type="predicted"/>
<organism evidence="3 4">
    <name type="scientific">Sphingomonas natans</name>
    <dbReference type="NCBI Taxonomy" id="3063330"/>
    <lineage>
        <taxon>Bacteria</taxon>
        <taxon>Pseudomonadati</taxon>
        <taxon>Pseudomonadota</taxon>
        <taxon>Alphaproteobacteria</taxon>
        <taxon>Sphingomonadales</taxon>
        <taxon>Sphingomonadaceae</taxon>
        <taxon>Sphingomonas</taxon>
    </lineage>
</organism>
<reference evidence="3" key="1">
    <citation type="submission" date="2023-07" db="EMBL/GenBank/DDBJ databases">
        <authorList>
            <person name="Kim M."/>
        </authorList>
    </citation>
    <scope>NUCLEOTIDE SEQUENCE</scope>
    <source>
        <strain evidence="3">BIUV-7</strain>
    </source>
</reference>